<name>A0A0F9RWB6_9ZZZZ</name>
<dbReference type="PANTHER" id="PTHR43133">
    <property type="entry name" value="RNA POLYMERASE ECF-TYPE SIGMA FACTO"/>
    <property type="match status" value="1"/>
</dbReference>
<dbReference type="Gene3D" id="1.10.10.10">
    <property type="entry name" value="Winged helix-like DNA-binding domain superfamily/Winged helix DNA-binding domain"/>
    <property type="match status" value="1"/>
</dbReference>
<dbReference type="SUPFAM" id="SSF88659">
    <property type="entry name" value="Sigma3 and sigma4 domains of RNA polymerase sigma factors"/>
    <property type="match status" value="1"/>
</dbReference>
<dbReference type="Pfam" id="PF08281">
    <property type="entry name" value="Sigma70_r4_2"/>
    <property type="match status" value="1"/>
</dbReference>
<organism evidence="5">
    <name type="scientific">marine sediment metagenome</name>
    <dbReference type="NCBI Taxonomy" id="412755"/>
    <lineage>
        <taxon>unclassified sequences</taxon>
        <taxon>metagenomes</taxon>
        <taxon>ecological metagenomes</taxon>
    </lineage>
</organism>
<dbReference type="CDD" id="cd06171">
    <property type="entry name" value="Sigma70_r4"/>
    <property type="match status" value="1"/>
</dbReference>
<comment type="caution">
    <text evidence="5">The sequence shown here is derived from an EMBL/GenBank/DDBJ whole genome shotgun (WGS) entry which is preliminary data.</text>
</comment>
<keyword evidence="2" id="KW-0731">Sigma factor</keyword>
<keyword evidence="1" id="KW-0805">Transcription regulation</keyword>
<dbReference type="InterPro" id="IPR013324">
    <property type="entry name" value="RNA_pol_sigma_r3/r4-like"/>
</dbReference>
<protein>
    <recommendedName>
        <fullName evidence="4">RNA polymerase sigma factor 70 region 4 type 2 domain-containing protein</fullName>
    </recommendedName>
</protein>
<feature type="domain" description="RNA polymerase sigma factor 70 region 4 type 2" evidence="4">
    <location>
        <begin position="22"/>
        <end position="70"/>
    </location>
</feature>
<evidence type="ECO:0000256" key="1">
    <source>
        <dbReference type="ARBA" id="ARBA00023015"/>
    </source>
</evidence>
<dbReference type="GO" id="GO:0016987">
    <property type="term" value="F:sigma factor activity"/>
    <property type="evidence" value="ECO:0007669"/>
    <property type="project" value="UniProtKB-KW"/>
</dbReference>
<dbReference type="GO" id="GO:0006352">
    <property type="term" value="P:DNA-templated transcription initiation"/>
    <property type="evidence" value="ECO:0007669"/>
    <property type="project" value="InterPro"/>
</dbReference>
<dbReference type="EMBL" id="LAZR01000738">
    <property type="protein sequence ID" value="KKN59109.1"/>
    <property type="molecule type" value="Genomic_DNA"/>
</dbReference>
<keyword evidence="3" id="KW-0804">Transcription</keyword>
<dbReference type="PANTHER" id="PTHR43133:SF59">
    <property type="entry name" value="ECF RNA POLYMERASE SIGMA FACTOR SIGR"/>
    <property type="match status" value="1"/>
</dbReference>
<dbReference type="InterPro" id="IPR036388">
    <property type="entry name" value="WH-like_DNA-bd_sf"/>
</dbReference>
<dbReference type="AlphaFoldDB" id="A0A0F9RWB6"/>
<evidence type="ECO:0000259" key="4">
    <source>
        <dbReference type="Pfam" id="PF08281"/>
    </source>
</evidence>
<evidence type="ECO:0000256" key="3">
    <source>
        <dbReference type="ARBA" id="ARBA00023163"/>
    </source>
</evidence>
<dbReference type="InterPro" id="IPR039425">
    <property type="entry name" value="RNA_pol_sigma-70-like"/>
</dbReference>
<proteinExistence type="predicted"/>
<accession>A0A0F9RWB6</accession>
<gene>
    <name evidence="5" type="ORF">LCGC14_0545180</name>
</gene>
<sequence length="88" mass="10519">MIQEEESNPEKNFFKNLSSEHIRQAIEDLPEEWRLTVILADIEDYSYKEIAEVTKFPIGTVMSKLHRGRNLLRKKLLKYVKEEKLIKE</sequence>
<reference evidence="5" key="1">
    <citation type="journal article" date="2015" name="Nature">
        <title>Complex archaea that bridge the gap between prokaryotes and eukaryotes.</title>
        <authorList>
            <person name="Spang A."/>
            <person name="Saw J.H."/>
            <person name="Jorgensen S.L."/>
            <person name="Zaremba-Niedzwiedzka K."/>
            <person name="Martijn J."/>
            <person name="Lind A.E."/>
            <person name="van Eijk R."/>
            <person name="Schleper C."/>
            <person name="Guy L."/>
            <person name="Ettema T.J."/>
        </authorList>
    </citation>
    <scope>NUCLEOTIDE SEQUENCE</scope>
</reference>
<evidence type="ECO:0000313" key="5">
    <source>
        <dbReference type="EMBL" id="KKN59109.1"/>
    </source>
</evidence>
<dbReference type="InterPro" id="IPR013249">
    <property type="entry name" value="RNA_pol_sigma70_r4_t2"/>
</dbReference>
<dbReference type="GO" id="GO:0003677">
    <property type="term" value="F:DNA binding"/>
    <property type="evidence" value="ECO:0007669"/>
    <property type="project" value="InterPro"/>
</dbReference>
<evidence type="ECO:0000256" key="2">
    <source>
        <dbReference type="ARBA" id="ARBA00023082"/>
    </source>
</evidence>